<dbReference type="InterPro" id="IPR036388">
    <property type="entry name" value="WH-like_DNA-bd_sf"/>
</dbReference>
<feature type="chain" id="PRO_5043814997" evidence="2">
    <location>
        <begin position="19"/>
        <end position="151"/>
    </location>
</feature>
<dbReference type="Gene3D" id="1.10.10.10">
    <property type="entry name" value="Winged helix-like DNA-binding domain superfamily/Winged helix DNA-binding domain"/>
    <property type="match status" value="2"/>
</dbReference>
<gene>
    <name evidence="3" type="ORF">EA457_02045</name>
</gene>
<keyword evidence="2" id="KW-0732">Signal</keyword>
<evidence type="ECO:0000313" key="3">
    <source>
        <dbReference type="EMBL" id="QGH01414.1"/>
    </source>
</evidence>
<evidence type="ECO:0000256" key="2">
    <source>
        <dbReference type="SAM" id="SignalP"/>
    </source>
</evidence>
<dbReference type="AlphaFoldDB" id="A0A9X7SHA7"/>
<dbReference type="Pfam" id="PF07553">
    <property type="entry name" value="Lipoprotein_Ltp"/>
    <property type="match status" value="2"/>
</dbReference>
<dbReference type="Proteomes" id="UP000347383">
    <property type="component" value="Chromosome"/>
</dbReference>
<sequence>MKKLLTLGVVSLSTLALIACSNSNNKNTSKEPATEIKKENKKVAKKEDSVPTEYKNALKSAENYLSFSAFSKQGLYDQLTSDAGDKYPAEAAQYAVDNIKADWKEQALKAAKNYQKITPMSNDGLKEQLMSSAGDKYTEEEAQYAIDNLDK</sequence>
<reference evidence="3 4" key="1">
    <citation type="submission" date="2018-10" db="EMBL/GenBank/DDBJ databases">
        <title>Comparative Genomics Analysis of the Streptococcus dysgalactiae subspecies dysgalactiae.</title>
        <authorList>
            <person name="Koh T.H."/>
            <person name="Abdul Rahman N."/>
            <person name="Sessions O.M."/>
        </authorList>
    </citation>
    <scope>NUCLEOTIDE SEQUENCE [LARGE SCALE GENOMIC DNA]</scope>
    <source>
        <strain evidence="3 4">DB60705-15</strain>
    </source>
</reference>
<protein>
    <submittedName>
        <fullName evidence="3">Uncharacterized protein</fullName>
    </submittedName>
</protein>
<accession>A0A9X7SHA7</accession>
<feature type="region of interest" description="Disordered" evidence="1">
    <location>
        <begin position="23"/>
        <end position="51"/>
    </location>
</feature>
<organism evidence="3 4">
    <name type="scientific">Streptococcus dysgalactiae subsp. dysgalactiae</name>
    <dbReference type="NCBI Taxonomy" id="99822"/>
    <lineage>
        <taxon>Bacteria</taxon>
        <taxon>Bacillati</taxon>
        <taxon>Bacillota</taxon>
        <taxon>Bacilli</taxon>
        <taxon>Lactobacillales</taxon>
        <taxon>Streptococcaceae</taxon>
        <taxon>Streptococcus</taxon>
    </lineage>
</organism>
<dbReference type="RefSeq" id="WP_155778381.1">
    <property type="nucleotide sequence ID" value="NZ_CP033165.1"/>
</dbReference>
<dbReference type="InterPro" id="IPR011434">
    <property type="entry name" value="Ltp-like_HTH"/>
</dbReference>
<feature type="signal peptide" evidence="2">
    <location>
        <begin position="1"/>
        <end position="18"/>
    </location>
</feature>
<evidence type="ECO:0000313" key="4">
    <source>
        <dbReference type="Proteomes" id="UP000347383"/>
    </source>
</evidence>
<dbReference type="EMBL" id="CP033165">
    <property type="protein sequence ID" value="QGH01414.1"/>
    <property type="molecule type" value="Genomic_DNA"/>
</dbReference>
<dbReference type="PROSITE" id="PS51257">
    <property type="entry name" value="PROKAR_LIPOPROTEIN"/>
    <property type="match status" value="1"/>
</dbReference>
<evidence type="ECO:0000256" key="1">
    <source>
        <dbReference type="SAM" id="MobiDB-lite"/>
    </source>
</evidence>
<name>A0A9X7SHA7_STRDY</name>
<feature type="compositionally biased region" description="Basic and acidic residues" evidence="1">
    <location>
        <begin position="28"/>
        <end position="49"/>
    </location>
</feature>
<proteinExistence type="predicted"/>